<dbReference type="PANTHER" id="PTHR32097">
    <property type="entry name" value="CAMP-BINDING PROTEIN 1-RELATED"/>
    <property type="match status" value="1"/>
</dbReference>
<proteinExistence type="predicted"/>
<gene>
    <name evidence="2" type="ORF">SAMN04244553_1098</name>
</gene>
<sequence>MELRSGDGLAVEYVKMAVGWDPARRSRFGVRSKDIDLNAAALLYADRSLVDVVYHEQLSSRDGAVRHHGDSATGEGKGDNEVITLELTRLSPHVTAIALLVSCYTGQSFDRIDNAFCRLVDGTTDAELSRYDLGEAGPVTALLMGVLHRGDRVWSYRRIERGLAAGHPVEAVPAIAPYLSRSEI</sequence>
<feature type="domain" description="TerD" evidence="1">
    <location>
        <begin position="11"/>
        <end position="166"/>
    </location>
</feature>
<dbReference type="InterPro" id="IPR051324">
    <property type="entry name" value="Stress/Tellurium_Resist"/>
</dbReference>
<name>A0A285KYT6_9NOCA</name>
<dbReference type="EMBL" id="OBEG01000001">
    <property type="protein sequence ID" value="SNY77814.1"/>
    <property type="molecule type" value="Genomic_DNA"/>
</dbReference>
<dbReference type="CDD" id="cd06974">
    <property type="entry name" value="TerD_like"/>
    <property type="match status" value="1"/>
</dbReference>
<accession>A0A285KYT6</accession>
<dbReference type="AlphaFoldDB" id="A0A285KYT6"/>
<dbReference type="STRING" id="1379680.GCA_001612615_02451"/>
<dbReference type="InterPro" id="IPR003325">
    <property type="entry name" value="TerD"/>
</dbReference>
<organism evidence="2 3">
    <name type="scientific">Nocardia amikacinitolerans</name>
    <dbReference type="NCBI Taxonomy" id="756689"/>
    <lineage>
        <taxon>Bacteria</taxon>
        <taxon>Bacillati</taxon>
        <taxon>Actinomycetota</taxon>
        <taxon>Actinomycetes</taxon>
        <taxon>Mycobacteriales</taxon>
        <taxon>Nocardiaceae</taxon>
        <taxon>Nocardia</taxon>
    </lineage>
</organism>
<evidence type="ECO:0000313" key="3">
    <source>
        <dbReference type="Proteomes" id="UP000219565"/>
    </source>
</evidence>
<dbReference type="Proteomes" id="UP000219565">
    <property type="component" value="Unassembled WGS sequence"/>
</dbReference>
<dbReference type="Gene3D" id="2.60.60.30">
    <property type="entry name" value="sav2460 like domains"/>
    <property type="match status" value="1"/>
</dbReference>
<protein>
    <submittedName>
        <fullName evidence="2">Tellurium resistance protein TerZ</fullName>
    </submittedName>
</protein>
<keyword evidence="3" id="KW-1185">Reference proteome</keyword>
<dbReference type="Pfam" id="PF02342">
    <property type="entry name" value="TerD"/>
    <property type="match status" value="1"/>
</dbReference>
<reference evidence="2 3" key="1">
    <citation type="submission" date="2017-09" db="EMBL/GenBank/DDBJ databases">
        <authorList>
            <person name="Ehlers B."/>
            <person name="Leendertz F.H."/>
        </authorList>
    </citation>
    <scope>NUCLEOTIDE SEQUENCE [LARGE SCALE GENOMIC DNA]</scope>
    <source>
        <strain evidence="2 3">DSM 45537</strain>
    </source>
</reference>
<evidence type="ECO:0000259" key="1">
    <source>
        <dbReference type="Pfam" id="PF02342"/>
    </source>
</evidence>
<evidence type="ECO:0000313" key="2">
    <source>
        <dbReference type="EMBL" id="SNY77814.1"/>
    </source>
</evidence>
<dbReference type="RefSeq" id="WP_245909889.1">
    <property type="nucleotide sequence ID" value="NZ_JAMTCW010000024.1"/>
</dbReference>
<dbReference type="PANTHER" id="PTHR32097:SF17">
    <property type="entry name" value="CAMP-BINDING PROTEIN 1-RELATED"/>
    <property type="match status" value="1"/>
</dbReference>